<proteinExistence type="predicted"/>
<feature type="domain" description="PiggyBac transposable element-derived protein" evidence="2">
    <location>
        <begin position="613"/>
        <end position="915"/>
    </location>
</feature>
<dbReference type="EMBL" id="MU591762">
    <property type="protein sequence ID" value="KAI5607440.1"/>
    <property type="molecule type" value="Genomic_DNA"/>
</dbReference>
<feature type="region of interest" description="Disordered" evidence="1">
    <location>
        <begin position="560"/>
        <end position="579"/>
    </location>
</feature>
<dbReference type="InterPro" id="IPR029526">
    <property type="entry name" value="PGBD"/>
</dbReference>
<dbReference type="PANTHER" id="PTHR47272:SF1">
    <property type="entry name" value="PIGGYBAC TRANSPOSABLE ELEMENT-DERIVED PROTEIN 3-LIKE"/>
    <property type="match status" value="1"/>
</dbReference>
<feature type="compositionally biased region" description="Acidic residues" evidence="1">
    <location>
        <begin position="38"/>
        <end position="53"/>
    </location>
</feature>
<accession>A0AAD5A1B2</accession>
<feature type="region of interest" description="Disordered" evidence="1">
    <location>
        <begin position="503"/>
        <end position="538"/>
    </location>
</feature>
<evidence type="ECO:0000313" key="3">
    <source>
        <dbReference type="EMBL" id="KAI5607440.1"/>
    </source>
</evidence>
<comment type="caution">
    <text evidence="3">The sequence shown here is derived from an EMBL/GenBank/DDBJ whole genome shotgun (WGS) entry which is preliminary data.</text>
</comment>
<dbReference type="AlphaFoldDB" id="A0AAD5A1B2"/>
<feature type="region of interest" description="Disordered" evidence="1">
    <location>
        <begin position="23"/>
        <end position="54"/>
    </location>
</feature>
<feature type="region of interest" description="Disordered" evidence="1">
    <location>
        <begin position="459"/>
        <end position="488"/>
    </location>
</feature>
<feature type="compositionally biased region" description="Acidic residues" evidence="1">
    <location>
        <begin position="519"/>
        <end position="534"/>
    </location>
</feature>
<feature type="compositionally biased region" description="Basic and acidic residues" evidence="1">
    <location>
        <begin position="503"/>
        <end position="518"/>
    </location>
</feature>
<sequence>MAGRRKFYSAREVIEYICLPDGALSDTESIPDDKIADPDFEESPEAYESDSSFDDDKPLAAIPKVNLNPLDVEIHNIHADSDTEAVMKNGPELKTTPSEIEQFIGLHILMTVVHMPSYRMYWQTATRYDPIATVMGRKRFDNLRTYIHMNNNTNVKQKGEPGYDPLFKVRTVLEKVRANCLKVEPEENHSIDEQMIPFKGKIGMKQYIKNKPHKWGIKVFTHAGVTGLVYDFEVYTGKGTVTNERGLGVAGEVVLRLESEVPKGLNYKCFFDNWFTSPELIVELKKMGILTVATINRNRLRGCTLKSDKELSKAGRGAYEVKYVKTSGMSIVKWYDNKAVLLASSFIGPEPVERCRRWSKEKKEYVEVDRPHIVKVYNHNMGGVDLADMFAALYRIDIRPRRWYLRILYYLIDLSLVNGWLLYRRHLNQKQEKKYMPLLDFRAQVADALIKVGKQADLNSRKRGRPSLEDDPTSHQAAPPPPPLQRISAPSVDVRLDRCDHFPIHAEKQSIPDDKIADPDLEESPEAYESDSSFDDDKPLAAIPKVNLNPLDVEIHNIHADSDTEVPDDNEPQPGLAPVNKEFSWRQRKPPAADIDSSFRGPAFSPPPDEIPSPKCYFDQFMDKSVFEHISNQSNLYAVMKNGPELKTTPSEIEQFIGLHILMTVVRMPSYRMYWQTATRYDPIATVMGRKRFDNLRTYIHMNDNTNVKQKGEPGYDQLFKVRPVLEKVRANCLKVEPEENHSIDEQMILFKGKIEMKQYIKNKPHKWGIKVFTRAGVTGLVYDFKVYTGKGTVTNERGLGVAGEVVLRLVSEVPKGLNYKCFFDNWFTSPELIVELKKMGILTVATINRNRLRGCTLKSDKELSKDGRGAYEVKYEKTSGMSIVKWYDNKAVLLASSFIGPEPVERCRRWSKEKKEYVEVDRPHIVKKQEKKYMPLLDFRVQVADALIKVGKQADLNSRKRGQPSLEDDPTSHQAAPPPPPLQRISAPSVDIRLDRCDHFPIHAEKRGRCRLCKNGYTKTVSWSTT</sequence>
<name>A0AAD5A1B2_SILAS</name>
<evidence type="ECO:0000313" key="4">
    <source>
        <dbReference type="Proteomes" id="UP001205998"/>
    </source>
</evidence>
<dbReference type="PANTHER" id="PTHR47272">
    <property type="entry name" value="DDE_TNP_1_7 DOMAIN-CONTAINING PROTEIN"/>
    <property type="match status" value="1"/>
</dbReference>
<evidence type="ECO:0000259" key="2">
    <source>
        <dbReference type="Pfam" id="PF13843"/>
    </source>
</evidence>
<evidence type="ECO:0000256" key="1">
    <source>
        <dbReference type="SAM" id="MobiDB-lite"/>
    </source>
</evidence>
<reference evidence="3" key="1">
    <citation type="submission" date="2018-07" db="EMBL/GenBank/DDBJ databases">
        <title>Comparative genomics of catfishes provides insights into carnivory and benthic adaptation.</title>
        <authorList>
            <person name="Zhang Y."/>
            <person name="Wang D."/>
            <person name="Peng Z."/>
            <person name="Zheng S."/>
            <person name="Shao F."/>
            <person name="Tao W."/>
        </authorList>
    </citation>
    <scope>NUCLEOTIDE SEQUENCE</scope>
    <source>
        <strain evidence="3">Chongqing</strain>
    </source>
</reference>
<gene>
    <name evidence="3" type="ORF">C0J50_1751</name>
</gene>
<protein>
    <submittedName>
        <fullName evidence="3">PiggyBac transposable element-derived protein 3-like</fullName>
    </submittedName>
</protein>
<dbReference type="Pfam" id="PF13843">
    <property type="entry name" value="DDE_Tnp_1_7"/>
    <property type="match status" value="2"/>
</dbReference>
<feature type="domain" description="PiggyBac transposable element-derived protein" evidence="2">
    <location>
        <begin position="92"/>
        <end position="420"/>
    </location>
</feature>
<keyword evidence="4" id="KW-1185">Reference proteome</keyword>
<feature type="region of interest" description="Disordered" evidence="1">
    <location>
        <begin position="956"/>
        <end position="985"/>
    </location>
</feature>
<organism evidence="3 4">
    <name type="scientific">Silurus asotus</name>
    <name type="common">Amur catfish</name>
    <name type="synonym">Parasilurus asotus</name>
    <dbReference type="NCBI Taxonomy" id="30991"/>
    <lineage>
        <taxon>Eukaryota</taxon>
        <taxon>Metazoa</taxon>
        <taxon>Chordata</taxon>
        <taxon>Craniata</taxon>
        <taxon>Vertebrata</taxon>
        <taxon>Euteleostomi</taxon>
        <taxon>Actinopterygii</taxon>
        <taxon>Neopterygii</taxon>
        <taxon>Teleostei</taxon>
        <taxon>Ostariophysi</taxon>
        <taxon>Siluriformes</taxon>
        <taxon>Siluridae</taxon>
        <taxon>Silurus</taxon>
    </lineage>
</organism>
<dbReference type="Proteomes" id="UP001205998">
    <property type="component" value="Unassembled WGS sequence"/>
</dbReference>